<keyword evidence="3" id="KW-1185">Reference proteome</keyword>
<dbReference type="GO" id="GO:0006508">
    <property type="term" value="P:proteolysis"/>
    <property type="evidence" value="ECO:0007669"/>
    <property type="project" value="UniProtKB-KW"/>
</dbReference>
<reference evidence="2 3" key="1">
    <citation type="submission" date="2020-06" db="EMBL/GenBank/DDBJ databases">
        <title>Transcriptomic and genomic resources for Thalictrum thalictroides and T. hernandezii: Facilitating candidate gene discovery in an emerging model plant lineage.</title>
        <authorList>
            <person name="Arias T."/>
            <person name="Riano-Pachon D.M."/>
            <person name="Di Stilio V.S."/>
        </authorList>
    </citation>
    <scope>NUCLEOTIDE SEQUENCE [LARGE SCALE GENOMIC DNA]</scope>
    <source>
        <strain evidence="3">cv. WT478/WT964</strain>
        <tissue evidence="2">Leaves</tissue>
    </source>
</reference>
<gene>
    <name evidence="2" type="ORF">FRX31_023124</name>
</gene>
<feature type="domain" description="Xylanase inhibitor C-terminal" evidence="1">
    <location>
        <begin position="35"/>
        <end position="125"/>
    </location>
</feature>
<dbReference type="Gene3D" id="2.40.70.10">
    <property type="entry name" value="Acid Proteases"/>
    <property type="match status" value="1"/>
</dbReference>
<dbReference type="InterPro" id="IPR032799">
    <property type="entry name" value="TAXi_C"/>
</dbReference>
<dbReference type="PANTHER" id="PTHR47965:SF22">
    <property type="entry name" value="EUKARYOTIC ASPARTYL PROTEASE FAMILY PROTEIN"/>
    <property type="match status" value="1"/>
</dbReference>
<sequence>MLPNIDISNSLIYTLLLTNPVSTAAVYSQGDPSYEYFIGVKAIKVNERSISVNKSLLFIHSDGYGGTKISTVNLYTVLETSIYNALTKAFIKEANLTRVASVAPFGFCFASKNVGSTRVGPAVPSRQVLI</sequence>
<keyword evidence="2" id="KW-0645">Protease</keyword>
<name>A0A7J6VQC2_THATH</name>
<comment type="caution">
    <text evidence="2">The sequence shown here is derived from an EMBL/GenBank/DDBJ whole genome shotgun (WGS) entry which is preliminary data.</text>
</comment>
<dbReference type="PANTHER" id="PTHR47965">
    <property type="entry name" value="ASPARTYL PROTEASE-RELATED"/>
    <property type="match status" value="1"/>
</dbReference>
<dbReference type="Pfam" id="PF14541">
    <property type="entry name" value="TAXi_C"/>
    <property type="match status" value="1"/>
</dbReference>
<organism evidence="2 3">
    <name type="scientific">Thalictrum thalictroides</name>
    <name type="common">Rue-anemone</name>
    <name type="synonym">Anemone thalictroides</name>
    <dbReference type="NCBI Taxonomy" id="46969"/>
    <lineage>
        <taxon>Eukaryota</taxon>
        <taxon>Viridiplantae</taxon>
        <taxon>Streptophyta</taxon>
        <taxon>Embryophyta</taxon>
        <taxon>Tracheophyta</taxon>
        <taxon>Spermatophyta</taxon>
        <taxon>Magnoliopsida</taxon>
        <taxon>Ranunculales</taxon>
        <taxon>Ranunculaceae</taxon>
        <taxon>Thalictroideae</taxon>
        <taxon>Thalictrum</taxon>
    </lineage>
</organism>
<dbReference type="GO" id="GO:0004190">
    <property type="term" value="F:aspartic-type endopeptidase activity"/>
    <property type="evidence" value="ECO:0007669"/>
    <property type="project" value="InterPro"/>
</dbReference>
<protein>
    <submittedName>
        <fullName evidence="2">Eukaryotic aspartyl protease family protein</fullName>
    </submittedName>
</protein>
<dbReference type="InterPro" id="IPR001461">
    <property type="entry name" value="Aspartic_peptidase_A1"/>
</dbReference>
<evidence type="ECO:0000313" key="2">
    <source>
        <dbReference type="EMBL" id="KAF5187284.1"/>
    </source>
</evidence>
<evidence type="ECO:0000259" key="1">
    <source>
        <dbReference type="Pfam" id="PF14541"/>
    </source>
</evidence>
<dbReference type="Proteomes" id="UP000554482">
    <property type="component" value="Unassembled WGS sequence"/>
</dbReference>
<dbReference type="SUPFAM" id="SSF50630">
    <property type="entry name" value="Acid proteases"/>
    <property type="match status" value="1"/>
</dbReference>
<dbReference type="OrthoDB" id="1162128at2759"/>
<evidence type="ECO:0000313" key="3">
    <source>
        <dbReference type="Proteomes" id="UP000554482"/>
    </source>
</evidence>
<dbReference type="AlphaFoldDB" id="A0A7J6VQC2"/>
<keyword evidence="2" id="KW-0378">Hydrolase</keyword>
<accession>A0A7J6VQC2</accession>
<dbReference type="InterPro" id="IPR021109">
    <property type="entry name" value="Peptidase_aspartic_dom_sf"/>
</dbReference>
<proteinExistence type="predicted"/>
<dbReference type="EMBL" id="JABWDY010028207">
    <property type="protein sequence ID" value="KAF5187284.1"/>
    <property type="molecule type" value="Genomic_DNA"/>
</dbReference>